<dbReference type="PANTHER" id="PTHR37417:SF2">
    <property type="entry name" value="67 KDA MYOSIN-CROSS-REACTIVE ANTIGEN FAMILY PROTEIN (AFU_ORTHOLOGUE AFUA_5G09970)"/>
    <property type="match status" value="1"/>
</dbReference>
<dbReference type="Gene3D" id="3.50.50.60">
    <property type="entry name" value="FAD/NAD(P)-binding domain"/>
    <property type="match status" value="2"/>
</dbReference>
<evidence type="ECO:0000313" key="2">
    <source>
        <dbReference type="Proteomes" id="UP000824229"/>
    </source>
</evidence>
<dbReference type="SUPFAM" id="SSF51905">
    <property type="entry name" value="FAD/NAD(P)-binding domain"/>
    <property type="match status" value="1"/>
</dbReference>
<organism evidence="1 2">
    <name type="scientific">Candidatus Cellulosilyticum pullistercoris</name>
    <dbReference type="NCBI Taxonomy" id="2838521"/>
    <lineage>
        <taxon>Bacteria</taxon>
        <taxon>Bacillati</taxon>
        <taxon>Bacillota</taxon>
        <taxon>Clostridia</taxon>
        <taxon>Lachnospirales</taxon>
        <taxon>Cellulosilyticaceae</taxon>
        <taxon>Cellulosilyticum</taxon>
    </lineage>
</organism>
<reference evidence="1" key="1">
    <citation type="journal article" date="2021" name="PeerJ">
        <title>Extensive microbial diversity within the chicken gut microbiome revealed by metagenomics and culture.</title>
        <authorList>
            <person name="Gilroy R."/>
            <person name="Ravi A."/>
            <person name="Getino M."/>
            <person name="Pursley I."/>
            <person name="Horton D.L."/>
            <person name="Alikhan N.F."/>
            <person name="Baker D."/>
            <person name="Gharbi K."/>
            <person name="Hall N."/>
            <person name="Watson M."/>
            <person name="Adriaenssens E.M."/>
            <person name="Foster-Nyarko E."/>
            <person name="Jarju S."/>
            <person name="Secka A."/>
            <person name="Antonio M."/>
            <person name="Oren A."/>
            <person name="Chaudhuri R.R."/>
            <person name="La Ragione R."/>
            <person name="Hildebrand F."/>
            <person name="Pallen M.J."/>
        </authorList>
    </citation>
    <scope>NUCLEOTIDE SEQUENCE</scope>
    <source>
        <strain evidence="1">B5-657</strain>
    </source>
</reference>
<name>A0A9E2KCY7_9FIRM</name>
<proteinExistence type="predicted"/>
<dbReference type="PANTHER" id="PTHR37417">
    <property type="entry name" value="67 KDA MYOSIN-CROSS-REACTIVE ANTIGEN FAMILY PROTEIN (AFU_ORTHOLOGUE AFUA_5G09970)"/>
    <property type="match status" value="1"/>
</dbReference>
<dbReference type="GO" id="GO:0071949">
    <property type="term" value="F:FAD binding"/>
    <property type="evidence" value="ECO:0007669"/>
    <property type="project" value="InterPro"/>
</dbReference>
<evidence type="ECO:0000313" key="1">
    <source>
        <dbReference type="EMBL" id="MBU3804237.1"/>
    </source>
</evidence>
<sequence>MSRKYKTRSNHPFALMSIGALLGGAAIWAIKLKEEQDHQKARPMGIDCVTNEHQQVYFIGGGLASLAGAAYLIRDCQFKGENIHIIEGMHILGGSNDGAGSMQKGFICRGGRMLNEETYENFWELFASIPSLEYPGKSVTEEILNFDHHHPTHAQARLINKEGEILDVRSMGFNMADRLALGELMLTPEEKLDDLTIEDWFKDTPHFFTTNFWYMWQTTFAFQKWSSLFEFKRYMERMIFEFSRIETLEGVTRTPYNQYQSVILPLKTYLEKHKVDFSINAKVTDLDFAPGNDITVTAIHLETESGEEVIQLAKGDVCIMTNGCMTDCATLGDFDTAPEYDPSKPLSGMLWAKIAKKKPGLGNPAPFFNHPSETNWESFTVTCKGNKFLKMIERFSGNIPGSGALMTFKDSNWLMSIVVAAQPHFINQEADTTIFWGYGLYTNRMGNYVKKTMRQCSGKEILVELIHHLHFEEDMQELMDSVVNVIPCMMPYIDAQFQPRKMVDRPEVVPKGSTNFAMISQFVEIPEDMVFTEEYSVRAARMAIYKLFNVKNKKVCPVTQYKKRPDVLLKALYTSFR</sequence>
<dbReference type="InterPro" id="IPR036188">
    <property type="entry name" value="FAD/NAD-bd_sf"/>
</dbReference>
<reference evidence="1" key="2">
    <citation type="submission" date="2021-04" db="EMBL/GenBank/DDBJ databases">
        <authorList>
            <person name="Gilroy R."/>
        </authorList>
    </citation>
    <scope>NUCLEOTIDE SEQUENCE</scope>
    <source>
        <strain evidence="1">B5-657</strain>
    </source>
</reference>
<comment type="caution">
    <text evidence="1">The sequence shown here is derived from an EMBL/GenBank/DDBJ whole genome shotgun (WGS) entry which is preliminary data.</text>
</comment>
<keyword evidence="1" id="KW-0456">Lyase</keyword>
<dbReference type="AlphaFoldDB" id="A0A9E2KCY7"/>
<dbReference type="EC" id="4.2.1.53" evidence="1"/>
<gene>
    <name evidence="1" type="ORF">H9872_05740</name>
</gene>
<dbReference type="GO" id="GO:0006631">
    <property type="term" value="P:fatty acid metabolic process"/>
    <property type="evidence" value="ECO:0007669"/>
    <property type="project" value="InterPro"/>
</dbReference>
<accession>A0A9E2KCY7</accession>
<dbReference type="NCBIfam" id="NF010584">
    <property type="entry name" value="PRK13977.1"/>
    <property type="match status" value="1"/>
</dbReference>
<dbReference type="Gene3D" id="3.30.9.80">
    <property type="match status" value="1"/>
</dbReference>
<dbReference type="Pfam" id="PF06100">
    <property type="entry name" value="MCRA"/>
    <property type="match status" value="1"/>
</dbReference>
<dbReference type="Proteomes" id="UP000824229">
    <property type="component" value="Unassembled WGS sequence"/>
</dbReference>
<dbReference type="GO" id="GO:0050151">
    <property type="term" value="F:oleate hydratase activity"/>
    <property type="evidence" value="ECO:0007669"/>
    <property type="project" value="UniProtKB-EC"/>
</dbReference>
<dbReference type="InterPro" id="IPR010354">
    <property type="entry name" value="Oleate_hydratase"/>
</dbReference>
<dbReference type="EMBL" id="JAHLFQ010000125">
    <property type="protein sequence ID" value="MBU3804237.1"/>
    <property type="molecule type" value="Genomic_DNA"/>
</dbReference>
<protein>
    <submittedName>
        <fullName evidence="1">Oleate hydratase</fullName>
        <ecNumber evidence="1">4.2.1.53</ecNumber>
    </submittedName>
</protein>